<dbReference type="Proteomes" id="UP001597295">
    <property type="component" value="Unassembled WGS sequence"/>
</dbReference>
<gene>
    <name evidence="1" type="ORF">ACFSM5_01630</name>
</gene>
<proteinExistence type="predicted"/>
<protein>
    <submittedName>
        <fullName evidence="1">GNAT family N-acetyltransferase</fullName>
    </submittedName>
</protein>
<dbReference type="PANTHER" id="PTHR47017:SF1">
    <property type="entry name" value="ACYL-COA"/>
    <property type="match status" value="1"/>
</dbReference>
<comment type="caution">
    <text evidence="1">The sequence shown here is derived from an EMBL/GenBank/DDBJ whole genome shotgun (WGS) entry which is preliminary data.</text>
</comment>
<sequence length="398" mass="44051">MPASPQPLRATRFHTIEGLGAISAADWDGIAGADNPFLSHGFLSALEESGSAAPRSGWLPRHLIAESADGQLVGAVPLYVKGNSWGEYVFDHSWADAFERAGGAYYPKLQSAIPFTPVPGPRLLTHPQAAPEMRQALAVALVDITRRLGVSSVHATFVTDEDRPAFAAAGFAERLGFQFHWHNRGYNDFEGFLADLSSRKRKAIRKERQSVADSGLILKTLVGDEITAAHWDAFHRFYLATIDRKWGSAYLTRKFFDLMAARLGDKVVLVVAEDRGKPVAAALNLLGSNTLYGRNWGASVDVPFLHFELCYYRALDFAIERGLTRVEAGAQGEHKLQRGYLPRPTYSMHWIANEGFRAAVDDFLAHERPHIAGIITEMAAEGPFRQQQDTRRDDRPVP</sequence>
<dbReference type="Pfam" id="PF04339">
    <property type="entry name" value="FemAB_like"/>
    <property type="match status" value="1"/>
</dbReference>
<dbReference type="PANTHER" id="PTHR47017">
    <property type="entry name" value="ACYL-COA"/>
    <property type="match status" value="1"/>
</dbReference>
<reference evidence="2" key="1">
    <citation type="journal article" date="2019" name="Int. J. Syst. Evol. Microbiol.">
        <title>The Global Catalogue of Microorganisms (GCM) 10K type strain sequencing project: providing services to taxonomists for standard genome sequencing and annotation.</title>
        <authorList>
            <consortium name="The Broad Institute Genomics Platform"/>
            <consortium name="The Broad Institute Genome Sequencing Center for Infectious Disease"/>
            <person name="Wu L."/>
            <person name="Ma J."/>
        </authorList>
    </citation>
    <scope>NUCLEOTIDE SEQUENCE [LARGE SCALE GENOMIC DNA]</scope>
    <source>
        <strain evidence="2">CGMCC 1.19062</strain>
    </source>
</reference>
<name>A0ABW5DKC3_9PROT</name>
<dbReference type="InterPro" id="IPR016181">
    <property type="entry name" value="Acyl_CoA_acyltransferase"/>
</dbReference>
<keyword evidence="2" id="KW-1185">Reference proteome</keyword>
<dbReference type="Gene3D" id="3.40.630.30">
    <property type="match status" value="1"/>
</dbReference>
<dbReference type="SUPFAM" id="SSF55729">
    <property type="entry name" value="Acyl-CoA N-acyltransferases (Nat)"/>
    <property type="match status" value="1"/>
</dbReference>
<dbReference type="EMBL" id="JBHUIP010000001">
    <property type="protein sequence ID" value="MFD2261568.1"/>
    <property type="molecule type" value="Genomic_DNA"/>
</dbReference>
<dbReference type="InterPro" id="IPR007434">
    <property type="entry name" value="FemAB-like"/>
</dbReference>
<accession>A0ABW5DKC3</accession>
<organism evidence="1 2">
    <name type="scientific">Lacibacterium aquatile</name>
    <dbReference type="NCBI Taxonomy" id="1168082"/>
    <lineage>
        <taxon>Bacteria</taxon>
        <taxon>Pseudomonadati</taxon>
        <taxon>Pseudomonadota</taxon>
        <taxon>Alphaproteobacteria</taxon>
        <taxon>Rhodospirillales</taxon>
        <taxon>Rhodospirillaceae</taxon>
    </lineage>
</organism>
<evidence type="ECO:0000313" key="1">
    <source>
        <dbReference type="EMBL" id="MFD2261568.1"/>
    </source>
</evidence>
<evidence type="ECO:0000313" key="2">
    <source>
        <dbReference type="Proteomes" id="UP001597295"/>
    </source>
</evidence>